<accession>A0ABS7T6Q6</accession>
<comment type="similarity">
    <text evidence="9">Belongs to the GSP H family.</text>
</comment>
<evidence type="ECO:0000256" key="1">
    <source>
        <dbReference type="ARBA" id="ARBA00004377"/>
    </source>
</evidence>
<dbReference type="EMBL" id="JAINZW010000003">
    <property type="protein sequence ID" value="MBZ4039542.1"/>
    <property type="molecule type" value="Genomic_DNA"/>
</dbReference>
<comment type="subcellular location">
    <subcellularLocation>
        <location evidence="1">Cell inner membrane</location>
        <topology evidence="1">Single-pass membrane protein</topology>
    </subcellularLocation>
</comment>
<evidence type="ECO:0000313" key="14">
    <source>
        <dbReference type="Proteomes" id="UP001430954"/>
    </source>
</evidence>
<dbReference type="InterPro" id="IPR045584">
    <property type="entry name" value="Pilin-like"/>
</dbReference>
<evidence type="ECO:0000256" key="6">
    <source>
        <dbReference type="ARBA" id="ARBA00022692"/>
    </source>
</evidence>
<evidence type="ECO:0000256" key="11">
    <source>
        <dbReference type="SAM" id="Phobius"/>
    </source>
</evidence>
<organism evidence="13 14">
    <name type="scientific">Novilysobacter selenitireducens</name>
    <dbReference type="NCBI Taxonomy" id="2872639"/>
    <lineage>
        <taxon>Bacteria</taxon>
        <taxon>Pseudomonadati</taxon>
        <taxon>Pseudomonadota</taxon>
        <taxon>Gammaproteobacteria</taxon>
        <taxon>Lysobacterales</taxon>
        <taxon>Lysobacteraceae</taxon>
        <taxon>Novilysobacter</taxon>
    </lineage>
</organism>
<feature type="transmembrane region" description="Helical" evidence="11">
    <location>
        <begin position="20"/>
        <end position="43"/>
    </location>
</feature>
<evidence type="ECO:0000256" key="3">
    <source>
        <dbReference type="ARBA" id="ARBA00022475"/>
    </source>
</evidence>
<reference evidence="13 14" key="1">
    <citation type="submission" date="2021-09" db="EMBL/GenBank/DDBJ databases">
        <title>Lysobacter sp. 13A isolated from the river sediment.</title>
        <authorList>
            <person name="Liu H."/>
            <person name="Li S."/>
            <person name="Mao S."/>
        </authorList>
    </citation>
    <scope>NUCLEOTIDE SEQUENCE [LARGE SCALE GENOMIC DNA]</scope>
    <source>
        <strain evidence="13 14">13A</strain>
    </source>
</reference>
<evidence type="ECO:0000256" key="10">
    <source>
        <dbReference type="ARBA" id="ARBA00030775"/>
    </source>
</evidence>
<feature type="domain" description="General secretion pathway GspH" evidence="12">
    <location>
        <begin position="59"/>
        <end position="154"/>
    </location>
</feature>
<sequence>MQRVAPARYPENRGHEVCPASGFTLIELIVAIAVLAVMIALAVPSFTSLINGNRLTANSNELVASLQLAKMESLRRNLRVAVCESADGATCTDGDEWSQWITIADADRNGAYEQVLRVSVAEEAVEVRAADAISDNGNRIEFRADGMARDEDGALLDALVSVCLPTTQPAENERLVEVAFGSRINSRRSDAGGACAAP</sequence>
<name>A0ABS7T6Q6_9GAMM</name>
<evidence type="ECO:0000256" key="7">
    <source>
        <dbReference type="ARBA" id="ARBA00022989"/>
    </source>
</evidence>
<evidence type="ECO:0000256" key="2">
    <source>
        <dbReference type="ARBA" id="ARBA00021549"/>
    </source>
</evidence>
<evidence type="ECO:0000256" key="4">
    <source>
        <dbReference type="ARBA" id="ARBA00022481"/>
    </source>
</evidence>
<keyword evidence="4" id="KW-0488">Methylation</keyword>
<dbReference type="Pfam" id="PF07963">
    <property type="entry name" value="N_methyl"/>
    <property type="match status" value="1"/>
</dbReference>
<dbReference type="SUPFAM" id="SSF54523">
    <property type="entry name" value="Pili subunits"/>
    <property type="match status" value="1"/>
</dbReference>
<evidence type="ECO:0000259" key="12">
    <source>
        <dbReference type="Pfam" id="PF12019"/>
    </source>
</evidence>
<evidence type="ECO:0000256" key="5">
    <source>
        <dbReference type="ARBA" id="ARBA00022519"/>
    </source>
</evidence>
<keyword evidence="5" id="KW-0997">Cell inner membrane</keyword>
<proteinExistence type="inferred from homology"/>
<gene>
    <name evidence="13" type="ORF">K6753_08330</name>
</gene>
<keyword evidence="3" id="KW-1003">Cell membrane</keyword>
<keyword evidence="14" id="KW-1185">Reference proteome</keyword>
<keyword evidence="6 11" id="KW-0812">Transmembrane</keyword>
<dbReference type="Gene3D" id="3.55.40.10">
    <property type="entry name" value="minor pseudopilin epsh domain"/>
    <property type="match status" value="1"/>
</dbReference>
<dbReference type="InterPro" id="IPR012902">
    <property type="entry name" value="N_methyl_site"/>
</dbReference>
<dbReference type="PROSITE" id="PS00409">
    <property type="entry name" value="PROKAR_NTER_METHYL"/>
    <property type="match status" value="1"/>
</dbReference>
<dbReference type="Proteomes" id="UP001430954">
    <property type="component" value="Unassembled WGS sequence"/>
</dbReference>
<dbReference type="NCBIfam" id="TIGR02532">
    <property type="entry name" value="IV_pilin_GFxxxE"/>
    <property type="match status" value="1"/>
</dbReference>
<dbReference type="Pfam" id="PF12019">
    <property type="entry name" value="GspH"/>
    <property type="match status" value="1"/>
</dbReference>
<evidence type="ECO:0000256" key="8">
    <source>
        <dbReference type="ARBA" id="ARBA00023136"/>
    </source>
</evidence>
<evidence type="ECO:0000313" key="13">
    <source>
        <dbReference type="EMBL" id="MBZ4039542.1"/>
    </source>
</evidence>
<comment type="caution">
    <text evidence="13">The sequence shown here is derived from an EMBL/GenBank/DDBJ whole genome shotgun (WGS) entry which is preliminary data.</text>
</comment>
<evidence type="ECO:0000256" key="9">
    <source>
        <dbReference type="ARBA" id="ARBA00025772"/>
    </source>
</evidence>
<keyword evidence="7 11" id="KW-1133">Transmembrane helix</keyword>
<keyword evidence="8 11" id="KW-0472">Membrane</keyword>
<dbReference type="InterPro" id="IPR022346">
    <property type="entry name" value="T2SS_GspH"/>
</dbReference>
<protein>
    <recommendedName>
        <fullName evidence="2">Type II secretion system protein H</fullName>
    </recommendedName>
    <alternativeName>
        <fullName evidence="10">General secretion pathway protein H</fullName>
    </alternativeName>
</protein>
<dbReference type="RefSeq" id="WP_223675995.1">
    <property type="nucleotide sequence ID" value="NZ_JAINZW010000003.1"/>
</dbReference>